<name>A0ABS4XIX3_9MICC</name>
<protein>
    <submittedName>
        <fullName evidence="1">Transposase</fullName>
    </submittedName>
</protein>
<evidence type="ECO:0000313" key="1">
    <source>
        <dbReference type="EMBL" id="MBP2388423.1"/>
    </source>
</evidence>
<organism evidence="1 2">
    <name type="scientific">Paeniglutamicibacter kerguelensis</name>
    <dbReference type="NCBI Taxonomy" id="254788"/>
    <lineage>
        <taxon>Bacteria</taxon>
        <taxon>Bacillati</taxon>
        <taxon>Actinomycetota</taxon>
        <taxon>Actinomycetes</taxon>
        <taxon>Micrococcales</taxon>
        <taxon>Micrococcaceae</taxon>
        <taxon>Paeniglutamicibacter</taxon>
    </lineage>
</organism>
<comment type="caution">
    <text evidence="1">The sequence shown here is derived from an EMBL/GenBank/DDBJ whole genome shotgun (WGS) entry which is preliminary data.</text>
</comment>
<gene>
    <name evidence="1" type="ORF">JOF47_003996</name>
</gene>
<dbReference type="EMBL" id="JAGIOF010000003">
    <property type="protein sequence ID" value="MBP2388423.1"/>
    <property type="molecule type" value="Genomic_DNA"/>
</dbReference>
<keyword evidence="2" id="KW-1185">Reference proteome</keyword>
<dbReference type="Proteomes" id="UP001296993">
    <property type="component" value="Unassembled WGS sequence"/>
</dbReference>
<reference evidence="1 2" key="1">
    <citation type="submission" date="2021-03" db="EMBL/GenBank/DDBJ databases">
        <title>Sequencing the genomes of 1000 actinobacteria strains.</title>
        <authorList>
            <person name="Klenk H.-P."/>
        </authorList>
    </citation>
    <scope>NUCLEOTIDE SEQUENCE [LARGE SCALE GENOMIC DNA]</scope>
    <source>
        <strain evidence="1 2">DSM 15797</strain>
    </source>
</reference>
<proteinExistence type="predicted"/>
<evidence type="ECO:0000313" key="2">
    <source>
        <dbReference type="Proteomes" id="UP001296993"/>
    </source>
</evidence>
<sequence>MPALPTFLIEPLRCQFEALIPPVRDRHPLGCHRPRITDRLVFDKLIQVLVLGASYEKIGDTGCSATTIRRRRDAWINAGSFAALEQICQEAYYRIIGMELENLTVDGCIVKPPCGGELAGKSPVDRGKLGTKRSVLTDGRGIPLGRGTHQLMAQPRIQKLLICTEWKVRVIDAMISLANSIIILRRLIREAWFTHRWGYQPQTKALTFNPCRRNFLVRRRRVSGQALQACPETHVQKKMRCKPELSCTEHFPPVSMLVFELGYKIYTAPVTDDLDINPRCFQPLQGSLVVNILTDNDTSHTTDDDGSGAHRARRFGSYDENVLVRCERLLHDTAKTIQFGM</sequence>
<accession>A0ABS4XIX3</accession>